<keyword evidence="2" id="KW-1185">Reference proteome</keyword>
<gene>
    <name evidence="1" type="ORF">QNI29_12015</name>
</gene>
<evidence type="ECO:0000313" key="1">
    <source>
        <dbReference type="EMBL" id="WIF96478.1"/>
    </source>
</evidence>
<name>A0ABY8UTE3_9BACI</name>
<dbReference type="Proteomes" id="UP001236652">
    <property type="component" value="Chromosome"/>
</dbReference>
<accession>A0ABY8UTE3</accession>
<proteinExistence type="predicted"/>
<dbReference type="EMBL" id="CP126446">
    <property type="protein sequence ID" value="WIF96478.1"/>
    <property type="molecule type" value="Genomic_DNA"/>
</dbReference>
<protein>
    <submittedName>
        <fullName evidence="1">Uncharacterized protein</fullName>
    </submittedName>
</protein>
<dbReference type="RefSeq" id="WP_231416752.1">
    <property type="nucleotide sequence ID" value="NZ_CP126446.1"/>
</dbReference>
<reference evidence="1 2" key="1">
    <citation type="submission" date="2023-05" db="EMBL/GenBank/DDBJ databases">
        <title>Comparative genomics reveals the evidence of polycyclic aromatic hydrocarbons degradation in moderately halophilic genus Pontibacillus.</title>
        <authorList>
            <person name="Yang H."/>
            <person name="Qian Z."/>
        </authorList>
    </citation>
    <scope>NUCLEOTIDE SEQUENCE [LARGE SCALE GENOMIC DNA]</scope>
    <source>
        <strain evidence="2">HN14</strain>
    </source>
</reference>
<evidence type="ECO:0000313" key="2">
    <source>
        <dbReference type="Proteomes" id="UP001236652"/>
    </source>
</evidence>
<sequence length="83" mass="9689">MEMKYSTPGVQRKEKICTLTRQRVGVLEFFSDGFSSFLSHSNGHIKNQGQGNDRENIFIFSFFNPLLVFQKEEMFIPFFVLDS</sequence>
<organism evidence="1 2">
    <name type="scientific">Pontibacillus chungwhensis</name>
    <dbReference type="NCBI Taxonomy" id="265426"/>
    <lineage>
        <taxon>Bacteria</taxon>
        <taxon>Bacillati</taxon>
        <taxon>Bacillota</taxon>
        <taxon>Bacilli</taxon>
        <taxon>Bacillales</taxon>
        <taxon>Bacillaceae</taxon>
        <taxon>Pontibacillus</taxon>
    </lineage>
</organism>